<dbReference type="AlphaFoldDB" id="A1AKC2"/>
<evidence type="ECO:0000313" key="2">
    <source>
        <dbReference type="Proteomes" id="UP000006732"/>
    </source>
</evidence>
<protein>
    <submittedName>
        <fullName evidence="1">Uncharacterized protein</fullName>
    </submittedName>
</protein>
<dbReference type="STRING" id="338966.Ppro_0156"/>
<dbReference type="HOGENOM" id="CLU_696082_0_0_7"/>
<accession>A1AKC2</accession>
<dbReference type="Proteomes" id="UP000006732">
    <property type="component" value="Chromosome"/>
</dbReference>
<dbReference type="RefSeq" id="WP_011734106.1">
    <property type="nucleotide sequence ID" value="NC_008609.1"/>
</dbReference>
<organism evidence="1 2">
    <name type="scientific">Pelobacter propionicus (strain DSM 2379 / NBRC 103807 / OttBd1)</name>
    <dbReference type="NCBI Taxonomy" id="338966"/>
    <lineage>
        <taxon>Bacteria</taxon>
        <taxon>Pseudomonadati</taxon>
        <taxon>Thermodesulfobacteriota</taxon>
        <taxon>Desulfuromonadia</taxon>
        <taxon>Desulfuromonadales</taxon>
        <taxon>Desulfuromonadaceae</taxon>
        <taxon>Pelobacter</taxon>
    </lineage>
</organism>
<sequence>MRNVFAPDATYFSDLSADPNVAIHVQQLIQEYQKAEKQRRQGIKKTLEELKSHALPGIVQSTYTLWHIIDKDRQLLAMLQKIIVDLCTGKETVGRFLMRAGIAGNPFPESREWLIKVLSEVETLDAEDVMAILGKGQLSETVRKTSPDLKEFFPLWAKYDPPSFTESLHDAINRKLRYNKIPAVSVIDLINIIKEGDGSLSYIVVDFFDALRVADTAENLEGVKSHPFHLYKSNLGMHLSAYQDVLQSSRHNKNKYVRDSFQVSMRLALECGTLEISEVDECIESYPLLLNYWFMALWGNRNYDATYNAPFFNTLRHESRSGTYAYWLYFQYAYYAEKWDREDSLPAWLKKTAAKMAAFFPQECERAKRDVLLLNTGTGPGSKPVDLDQPKGTGWV</sequence>
<dbReference type="EMBL" id="CP000482">
    <property type="protein sequence ID" value="ABK97792.1"/>
    <property type="molecule type" value="Genomic_DNA"/>
</dbReference>
<dbReference type="KEGG" id="ppd:Ppro_0156"/>
<name>A1AKC2_PELPD</name>
<evidence type="ECO:0000313" key="1">
    <source>
        <dbReference type="EMBL" id="ABK97792.1"/>
    </source>
</evidence>
<keyword evidence="2" id="KW-1185">Reference proteome</keyword>
<reference evidence="1 2" key="1">
    <citation type="submission" date="2006-10" db="EMBL/GenBank/DDBJ databases">
        <title>Complete sequence of chromosome of Pelobacter propionicus DSM 2379.</title>
        <authorList>
            <consortium name="US DOE Joint Genome Institute"/>
            <person name="Copeland A."/>
            <person name="Lucas S."/>
            <person name="Lapidus A."/>
            <person name="Barry K."/>
            <person name="Detter J.C."/>
            <person name="Glavina del Rio T."/>
            <person name="Hammon N."/>
            <person name="Israni S."/>
            <person name="Dalin E."/>
            <person name="Tice H."/>
            <person name="Pitluck S."/>
            <person name="Saunders E."/>
            <person name="Brettin T."/>
            <person name="Bruce D."/>
            <person name="Han C."/>
            <person name="Tapia R."/>
            <person name="Schmutz J."/>
            <person name="Larimer F."/>
            <person name="Land M."/>
            <person name="Hauser L."/>
            <person name="Kyrpides N."/>
            <person name="Kim E."/>
            <person name="Lovley D."/>
            <person name="Richardson P."/>
        </authorList>
    </citation>
    <scope>NUCLEOTIDE SEQUENCE [LARGE SCALE GENOMIC DNA]</scope>
    <source>
        <strain evidence="2">DSM 2379 / NBRC 103807 / OttBd1</strain>
    </source>
</reference>
<proteinExistence type="predicted"/>
<gene>
    <name evidence="1" type="ordered locus">Ppro_0156</name>
</gene>